<accession>A0A1B0AD91</accession>
<name>A0A1B0AD91_GLOPL</name>
<proteinExistence type="predicted"/>
<keyword evidence="1" id="KW-1133">Transmembrane helix</keyword>
<organism evidence="2 3">
    <name type="scientific">Glossina pallidipes</name>
    <name type="common">Tsetse fly</name>
    <dbReference type="NCBI Taxonomy" id="7398"/>
    <lineage>
        <taxon>Eukaryota</taxon>
        <taxon>Metazoa</taxon>
        <taxon>Ecdysozoa</taxon>
        <taxon>Arthropoda</taxon>
        <taxon>Hexapoda</taxon>
        <taxon>Insecta</taxon>
        <taxon>Pterygota</taxon>
        <taxon>Neoptera</taxon>
        <taxon>Endopterygota</taxon>
        <taxon>Diptera</taxon>
        <taxon>Brachycera</taxon>
        <taxon>Muscomorpha</taxon>
        <taxon>Hippoboscoidea</taxon>
        <taxon>Glossinidae</taxon>
        <taxon>Glossina</taxon>
    </lineage>
</organism>
<feature type="transmembrane region" description="Helical" evidence="1">
    <location>
        <begin position="67"/>
        <end position="89"/>
    </location>
</feature>
<dbReference type="VEuPathDB" id="VectorBase:GPAI041902"/>
<keyword evidence="3" id="KW-1185">Reference proteome</keyword>
<reference evidence="2" key="2">
    <citation type="submission" date="2020-05" db="UniProtKB">
        <authorList>
            <consortium name="EnsemblMetazoa"/>
        </authorList>
    </citation>
    <scope>IDENTIFICATION</scope>
    <source>
        <strain evidence="2">IAEA</strain>
    </source>
</reference>
<keyword evidence="1" id="KW-0472">Membrane</keyword>
<dbReference type="Proteomes" id="UP000092445">
    <property type="component" value="Unassembled WGS sequence"/>
</dbReference>
<reference evidence="3" key="1">
    <citation type="submission" date="2014-03" db="EMBL/GenBank/DDBJ databases">
        <authorList>
            <person name="Aksoy S."/>
            <person name="Warren W."/>
            <person name="Wilson R.K."/>
        </authorList>
    </citation>
    <scope>NUCLEOTIDE SEQUENCE [LARGE SCALE GENOMIC DNA]</scope>
    <source>
        <strain evidence="3">IAEA</strain>
    </source>
</reference>
<dbReference type="EnsemblMetazoa" id="GPAI041902-RA">
    <property type="protein sequence ID" value="GPAI041902-PA"/>
    <property type="gene ID" value="GPAI041902"/>
</dbReference>
<keyword evidence="1" id="KW-0812">Transmembrane</keyword>
<sequence>MQKRERMKSMKENGRDYKTKFDADSLVFCRSYLKVYWSENEKISEEIRSPQVGFKKRPFGKAFRRKFYTYGIIRLAGKTLQMVMAIMYLNEDQGCLHNMKRRRLNDNRQLTRNCEEG</sequence>
<dbReference type="AlphaFoldDB" id="A0A1B0AD91"/>
<evidence type="ECO:0000256" key="1">
    <source>
        <dbReference type="SAM" id="Phobius"/>
    </source>
</evidence>
<protein>
    <submittedName>
        <fullName evidence="2">Uncharacterized protein</fullName>
    </submittedName>
</protein>
<evidence type="ECO:0000313" key="2">
    <source>
        <dbReference type="EnsemblMetazoa" id="GPAI041902-PA"/>
    </source>
</evidence>
<evidence type="ECO:0000313" key="3">
    <source>
        <dbReference type="Proteomes" id="UP000092445"/>
    </source>
</evidence>